<keyword evidence="1" id="KW-0175">Coiled coil</keyword>
<proteinExistence type="predicted"/>
<dbReference type="Pfam" id="PF25449">
    <property type="entry name" value="CCDC174_GRSR"/>
    <property type="match status" value="1"/>
</dbReference>
<dbReference type="InterPro" id="IPR057464">
    <property type="entry name" value="CCDC174_GRSR"/>
</dbReference>
<accession>A0A1Q3FUV4</accession>
<feature type="compositionally biased region" description="Basic and acidic residues" evidence="2">
    <location>
        <begin position="74"/>
        <end position="90"/>
    </location>
</feature>
<organism evidence="4">
    <name type="scientific">Culex tarsalis</name>
    <name type="common">Encephalitis mosquito</name>
    <dbReference type="NCBI Taxonomy" id="7177"/>
    <lineage>
        <taxon>Eukaryota</taxon>
        <taxon>Metazoa</taxon>
        <taxon>Ecdysozoa</taxon>
        <taxon>Arthropoda</taxon>
        <taxon>Hexapoda</taxon>
        <taxon>Insecta</taxon>
        <taxon>Pterygota</taxon>
        <taxon>Neoptera</taxon>
        <taxon>Endopterygota</taxon>
        <taxon>Diptera</taxon>
        <taxon>Nematocera</taxon>
        <taxon>Culicoidea</taxon>
        <taxon>Culicidae</taxon>
        <taxon>Culicinae</taxon>
        <taxon>Culicini</taxon>
        <taxon>Culex</taxon>
        <taxon>Culex</taxon>
    </lineage>
</organism>
<feature type="region of interest" description="Disordered" evidence="2">
    <location>
        <begin position="123"/>
        <end position="175"/>
    </location>
</feature>
<feature type="region of interest" description="Disordered" evidence="2">
    <location>
        <begin position="200"/>
        <end position="254"/>
    </location>
</feature>
<feature type="region of interest" description="Disordered" evidence="2">
    <location>
        <begin position="25"/>
        <end position="90"/>
    </location>
</feature>
<sequence length="666" mass="75860">MNDPNKKIEIDKSSLLSLKAELLRKQEEVSRAKTSTSIDDFVPKRVPKAPESHPPSSGKSKSKSSKSSASGSDGKTDKKPIELEDSAQLDRSKKVLIAKSKYYDRMMASGGSLNSDENCLVMFNQKKQTERPTGTSYRYSSGEESEPSSSSSDEEDGRGAKNRLPERDDDLVEYTDYLGRSRKCLRKELDEMLRVNREMEREARASRGEEPSSNAAGRPAGPAASLRDDNSEDDGEELIGPPVPSVAITEDNIGERFREMREQWTKQEAANLEKDSVHYSDVLFDEARQHGVGYYAFSTDRDERNRQQLELDAIREATVDAQREKEDLRAARDRIIADRVRAAKARQRARLGLPPEEEEEQKEKKVAARDELYDTEEERKRAKAEAKAKKKREKEERRRDRERSGHVRPWDEGKEQDLDSRDWKPAKEWRVMSQEEWNEAQRKERNSEFAPPVDYGRPASRWERNPLLATQNKPRVEDEEDESDEKEQIGPLPPSQGYEQGMDNNPLLMPPPMTTTEEISMPSIPGLEDICLPEEAPTRALFFTTKRKEFKRRNYESTAETAEKRPNLEQHRVPIRNELSEDKEQEEDEDQRGRGGVEIAPPPTFDYYGPTTVRSKGGKLPRKPPPVSKGALEASIEAGLKFLRNQSDKAGPSGGTKNRWTSNADY</sequence>
<feature type="compositionally biased region" description="Basic and acidic residues" evidence="2">
    <location>
        <begin position="561"/>
        <end position="572"/>
    </location>
</feature>
<evidence type="ECO:0000256" key="1">
    <source>
        <dbReference type="ARBA" id="ARBA00023054"/>
    </source>
</evidence>
<dbReference type="PANTHER" id="PTHR15885">
    <property type="entry name" value="COILED-COIL DOMAIN-CONTAINING PROTEIN 174"/>
    <property type="match status" value="1"/>
</dbReference>
<dbReference type="PANTHER" id="PTHR15885:SF1">
    <property type="entry name" value="COILED-COIL DOMAIN-CONTAINING PROTEIN 174"/>
    <property type="match status" value="1"/>
</dbReference>
<dbReference type="InterPro" id="IPR025066">
    <property type="entry name" value="CCDC174-like"/>
</dbReference>
<feature type="compositionally biased region" description="Basic and acidic residues" evidence="2">
    <location>
        <begin position="361"/>
        <end position="430"/>
    </location>
</feature>
<dbReference type="EMBL" id="GFDL01003698">
    <property type="protein sequence ID" value="JAV31347.1"/>
    <property type="molecule type" value="Transcribed_RNA"/>
</dbReference>
<dbReference type="GO" id="GO:0005634">
    <property type="term" value="C:nucleus"/>
    <property type="evidence" value="ECO:0007669"/>
    <property type="project" value="TreeGrafter"/>
</dbReference>
<feature type="compositionally biased region" description="Basic and acidic residues" evidence="2">
    <location>
        <begin position="200"/>
        <end position="210"/>
    </location>
</feature>
<feature type="compositionally biased region" description="Basic and acidic residues" evidence="2">
    <location>
        <begin position="157"/>
        <end position="166"/>
    </location>
</feature>
<protein>
    <recommendedName>
        <fullName evidence="3">CCDC174 alpha/beta GRSR domain-containing protein</fullName>
    </recommendedName>
</protein>
<evidence type="ECO:0000256" key="2">
    <source>
        <dbReference type="SAM" id="MobiDB-lite"/>
    </source>
</evidence>
<reference evidence="4" key="1">
    <citation type="submission" date="2017-01" db="EMBL/GenBank/DDBJ databases">
        <title>A deep insight into the sialotranscriptome of adult male and female Cluex tarsalis mosquitoes.</title>
        <authorList>
            <person name="Ribeiro J.M."/>
            <person name="Moreira F."/>
            <person name="Bernard K.A."/>
            <person name="Calvo E."/>
        </authorList>
    </citation>
    <scope>NUCLEOTIDE SEQUENCE</scope>
    <source>
        <strain evidence="4">Kern County</strain>
        <tissue evidence="4">Salivary glands</tissue>
    </source>
</reference>
<feature type="compositionally biased region" description="Low complexity" evidence="2">
    <location>
        <begin position="136"/>
        <end position="151"/>
    </location>
</feature>
<evidence type="ECO:0000259" key="3">
    <source>
        <dbReference type="Pfam" id="PF25449"/>
    </source>
</evidence>
<feature type="region of interest" description="Disordered" evidence="2">
    <location>
        <begin position="546"/>
        <end position="666"/>
    </location>
</feature>
<evidence type="ECO:0000313" key="4">
    <source>
        <dbReference type="EMBL" id="JAV31347.1"/>
    </source>
</evidence>
<name>A0A1Q3FUV4_CULTA</name>
<dbReference type="Pfam" id="PF13300">
    <property type="entry name" value="DUF4078"/>
    <property type="match status" value="1"/>
</dbReference>
<feature type="region of interest" description="Disordered" evidence="2">
    <location>
        <begin position="344"/>
        <end position="528"/>
    </location>
</feature>
<feature type="domain" description="CCDC174 alpha/beta GRSR" evidence="3">
    <location>
        <begin position="172"/>
        <end position="199"/>
    </location>
</feature>
<dbReference type="AlphaFoldDB" id="A0A1Q3FUV4"/>
<feature type="compositionally biased region" description="Acidic residues" evidence="2">
    <location>
        <begin position="581"/>
        <end position="590"/>
    </location>
</feature>
<feature type="compositionally biased region" description="Polar residues" evidence="2">
    <location>
        <begin position="655"/>
        <end position="666"/>
    </location>
</feature>